<evidence type="ECO:0008006" key="3">
    <source>
        <dbReference type="Google" id="ProtNLM"/>
    </source>
</evidence>
<dbReference type="SUPFAM" id="SSF53756">
    <property type="entry name" value="UDP-Glycosyltransferase/glycogen phosphorylase"/>
    <property type="match status" value="1"/>
</dbReference>
<organism evidence="1 2">
    <name type="scientific">Mobilicoccus caccae</name>
    <dbReference type="NCBI Taxonomy" id="1859295"/>
    <lineage>
        <taxon>Bacteria</taxon>
        <taxon>Bacillati</taxon>
        <taxon>Actinomycetota</taxon>
        <taxon>Actinomycetes</taxon>
        <taxon>Micrococcales</taxon>
        <taxon>Dermatophilaceae</taxon>
        <taxon>Mobilicoccus</taxon>
    </lineage>
</organism>
<protein>
    <recommendedName>
        <fullName evidence="3">Glycosyltransferase involved in cell wall biosynthesis</fullName>
    </recommendedName>
</protein>
<dbReference type="Proteomes" id="UP001157126">
    <property type="component" value="Unassembled WGS sequence"/>
</dbReference>
<sequence>MNAVSAGAGLRGRVLARIPRGAKQQVKTGLVDLRRQAPASLVRTAEKRAGRVVATPQLLDRAAQARPTPPQTPTRLWVGPANFAGQGDAWARAVERHLGDPEVGATSMSVAGPIRFPVDYEVEPEVFRDLAWQREQLTALRGWTHVLVEAERPVTGTLFADCAAEARALERLGLLVAHLSHGSDIRAPDVHAATHPHSPFTDPSDPRVVRLQRLTDRNGPYLRESGRPSFVSTPDLLDHAPDAIWCPVVVDADLWATDTTPLYRDRPIVVHAPSNGWLKGSDLIDPLMTELHEAGVVEYRTLRGLDRAGMLREYREADIVLDQFVLDLYGVAAAEAMAAGRVVVASVGESVRARVREACGEEVPIVEAGPDDLVEVIHGILDDRDAARTTAAAGPGFVRRVHDGTRSAQALATFLG</sequence>
<evidence type="ECO:0000313" key="1">
    <source>
        <dbReference type="EMBL" id="GMA38648.1"/>
    </source>
</evidence>
<keyword evidence="2" id="KW-1185">Reference proteome</keyword>
<comment type="caution">
    <text evidence="1">The sequence shown here is derived from an EMBL/GenBank/DDBJ whole genome shotgun (WGS) entry which is preliminary data.</text>
</comment>
<name>A0ABQ6IL61_9MICO</name>
<proteinExistence type="predicted"/>
<dbReference type="EMBL" id="BSUO01000001">
    <property type="protein sequence ID" value="GMA38648.1"/>
    <property type="molecule type" value="Genomic_DNA"/>
</dbReference>
<reference evidence="2" key="1">
    <citation type="journal article" date="2019" name="Int. J. Syst. Evol. Microbiol.">
        <title>The Global Catalogue of Microorganisms (GCM) 10K type strain sequencing project: providing services to taxonomists for standard genome sequencing and annotation.</title>
        <authorList>
            <consortium name="The Broad Institute Genomics Platform"/>
            <consortium name="The Broad Institute Genome Sequencing Center for Infectious Disease"/>
            <person name="Wu L."/>
            <person name="Ma J."/>
        </authorList>
    </citation>
    <scope>NUCLEOTIDE SEQUENCE [LARGE SCALE GENOMIC DNA]</scope>
    <source>
        <strain evidence="2">NBRC 113072</strain>
    </source>
</reference>
<dbReference type="RefSeq" id="WP_284302706.1">
    <property type="nucleotide sequence ID" value="NZ_BSUO01000001.1"/>
</dbReference>
<gene>
    <name evidence="1" type="ORF">GCM10025883_06930</name>
</gene>
<evidence type="ECO:0000313" key="2">
    <source>
        <dbReference type="Proteomes" id="UP001157126"/>
    </source>
</evidence>
<dbReference type="Gene3D" id="3.40.50.2000">
    <property type="entry name" value="Glycogen Phosphorylase B"/>
    <property type="match status" value="1"/>
</dbReference>
<accession>A0ABQ6IL61</accession>